<dbReference type="InterPro" id="IPR013321">
    <property type="entry name" value="Arc_rbn_hlx_hlx"/>
</dbReference>
<evidence type="ECO:0000256" key="4">
    <source>
        <dbReference type="ARBA" id="ARBA00023125"/>
    </source>
</evidence>
<reference evidence="8 9" key="1">
    <citation type="submission" date="2018-06" db="EMBL/GenBank/DDBJ databases">
        <title>Extensive metabolic versatility and redundancy in microbially diverse, dynamic hydrothermal sediments.</title>
        <authorList>
            <person name="Dombrowski N."/>
            <person name="Teske A."/>
            <person name="Baker B.J."/>
        </authorList>
    </citation>
    <scope>NUCLEOTIDE SEQUENCE [LARGE SCALE GENOMIC DNA]</scope>
    <source>
        <strain evidence="8">B19_G9</strain>
    </source>
</reference>
<proteinExistence type="inferred from homology"/>
<keyword evidence="4 6" id="KW-0238">DNA-binding</keyword>
<dbReference type="SUPFAM" id="SSF55021">
    <property type="entry name" value="ACT-like"/>
    <property type="match status" value="1"/>
</dbReference>
<dbReference type="NCBIfam" id="NF003381">
    <property type="entry name" value="PRK04460.1"/>
    <property type="match status" value="1"/>
</dbReference>
<evidence type="ECO:0000256" key="5">
    <source>
        <dbReference type="ARBA" id="ARBA00023163"/>
    </source>
</evidence>
<dbReference type="InterPro" id="IPR027271">
    <property type="entry name" value="Acetolactate_synth/TF_NikR_C"/>
</dbReference>
<accession>A0A662DI82</accession>
<evidence type="ECO:0000256" key="2">
    <source>
        <dbReference type="ARBA" id="ARBA00022723"/>
    </source>
</evidence>
<evidence type="ECO:0000256" key="3">
    <source>
        <dbReference type="ARBA" id="ARBA00023015"/>
    </source>
</evidence>
<dbReference type="InterPro" id="IPR022988">
    <property type="entry name" value="Ni_resp_reg_NikR"/>
</dbReference>
<dbReference type="PANTHER" id="PTHR34719:SF2">
    <property type="entry name" value="NICKEL-RESPONSIVE REGULATOR"/>
    <property type="match status" value="1"/>
</dbReference>
<feature type="binding site" evidence="6">
    <location>
        <position position="99"/>
    </location>
    <ligand>
        <name>Ni(2+)</name>
        <dbReference type="ChEBI" id="CHEBI:49786"/>
    </ligand>
</feature>
<dbReference type="Pfam" id="PF08753">
    <property type="entry name" value="NikR_C"/>
    <property type="match status" value="1"/>
</dbReference>
<dbReference type="GO" id="GO:0003677">
    <property type="term" value="F:DNA binding"/>
    <property type="evidence" value="ECO:0007669"/>
    <property type="project" value="UniProtKB-KW"/>
</dbReference>
<keyword evidence="5 6" id="KW-0804">Transcription</keyword>
<organism evidence="8 9">
    <name type="scientific">Aerophobetes bacterium</name>
    <dbReference type="NCBI Taxonomy" id="2030807"/>
    <lineage>
        <taxon>Bacteria</taxon>
        <taxon>Candidatus Aerophobota</taxon>
    </lineage>
</organism>
<sequence length="141" mass="16057">MSQRIRFGVCLEGELVKRFDSEIKKKGYNNRSKAIGDIIRDWLIQEQLVKAEEKEGVGVITLLYNHEVRTTMDALVDLQHSYPHIVIATTHVHLDPHICLEVIIARGKLNTIKEIADHLSPIRGVKQVKLILTTADEIVKK</sequence>
<dbReference type="InterPro" id="IPR010985">
    <property type="entry name" value="Ribbon_hlx_hlx"/>
</dbReference>
<keyword evidence="2 6" id="KW-0479">Metal-binding</keyword>
<evidence type="ECO:0000259" key="7">
    <source>
        <dbReference type="Pfam" id="PF08753"/>
    </source>
</evidence>
<dbReference type="Gene3D" id="3.30.70.1150">
    <property type="entry name" value="ACT-like. Chain A, domain 2"/>
    <property type="match status" value="1"/>
</dbReference>
<dbReference type="InterPro" id="IPR045865">
    <property type="entry name" value="ACT-like_dom_sf"/>
</dbReference>
<name>A0A662DI82_UNCAE</name>
<evidence type="ECO:0000313" key="8">
    <source>
        <dbReference type="EMBL" id="RLE14013.1"/>
    </source>
</evidence>
<comment type="function">
    <text evidence="6">Transcriptional regulator.</text>
</comment>
<dbReference type="PANTHER" id="PTHR34719">
    <property type="entry name" value="NICKEL-RESPONSIVE REGULATOR"/>
    <property type="match status" value="1"/>
</dbReference>
<keyword evidence="3 6" id="KW-0805">Transcription regulation</keyword>
<dbReference type="NCBIfam" id="NF002169">
    <property type="entry name" value="PRK01002.1"/>
    <property type="match status" value="1"/>
</dbReference>
<comment type="cofactor">
    <cofactor evidence="6">
        <name>Ni(2+)</name>
        <dbReference type="ChEBI" id="CHEBI:49786"/>
    </cofactor>
    <text evidence="6">Binds 1 nickel ion per subunit.</text>
</comment>
<dbReference type="EMBL" id="QMQB01000058">
    <property type="protein sequence ID" value="RLE14013.1"/>
    <property type="molecule type" value="Genomic_DNA"/>
</dbReference>
<feature type="domain" description="Transcription factor NikR nickel binding C-terminal" evidence="7">
    <location>
        <begin position="57"/>
        <end position="133"/>
    </location>
</feature>
<feature type="binding site" evidence="6">
    <location>
        <position position="91"/>
    </location>
    <ligand>
        <name>Ni(2+)</name>
        <dbReference type="ChEBI" id="CHEBI:49786"/>
    </ligand>
</feature>
<dbReference type="Gene3D" id="1.10.1220.10">
    <property type="entry name" value="Met repressor-like"/>
    <property type="match status" value="1"/>
</dbReference>
<dbReference type="AlphaFoldDB" id="A0A662DI82"/>
<keyword evidence="1 6" id="KW-0533">Nickel</keyword>
<dbReference type="GO" id="GO:0003700">
    <property type="term" value="F:DNA-binding transcription factor activity"/>
    <property type="evidence" value="ECO:0007669"/>
    <property type="project" value="UniProtKB-UniRule"/>
</dbReference>
<dbReference type="InterPro" id="IPR050192">
    <property type="entry name" value="CopG/NikR_regulator"/>
</dbReference>
<dbReference type="Proteomes" id="UP000267654">
    <property type="component" value="Unassembled WGS sequence"/>
</dbReference>
<dbReference type="CDD" id="cd22231">
    <property type="entry name" value="RHH_NikR_HicB-like"/>
    <property type="match status" value="1"/>
</dbReference>
<evidence type="ECO:0000256" key="6">
    <source>
        <dbReference type="HAMAP-Rule" id="MF_00476"/>
    </source>
</evidence>
<evidence type="ECO:0000256" key="1">
    <source>
        <dbReference type="ARBA" id="ARBA00022596"/>
    </source>
</evidence>
<feature type="binding site" evidence="6">
    <location>
        <position position="80"/>
    </location>
    <ligand>
        <name>Ni(2+)</name>
        <dbReference type="ChEBI" id="CHEBI:49786"/>
    </ligand>
</feature>
<dbReference type="SUPFAM" id="SSF47598">
    <property type="entry name" value="Ribbon-helix-helix"/>
    <property type="match status" value="1"/>
</dbReference>
<dbReference type="GO" id="GO:0016151">
    <property type="term" value="F:nickel cation binding"/>
    <property type="evidence" value="ECO:0007669"/>
    <property type="project" value="UniProtKB-UniRule"/>
</dbReference>
<dbReference type="GO" id="GO:0010045">
    <property type="term" value="P:response to nickel cation"/>
    <property type="evidence" value="ECO:0007669"/>
    <property type="project" value="InterPro"/>
</dbReference>
<dbReference type="NCBIfam" id="NF002815">
    <property type="entry name" value="PRK02967.1"/>
    <property type="match status" value="1"/>
</dbReference>
<gene>
    <name evidence="8" type="ORF">DRI96_02085</name>
</gene>
<comment type="caution">
    <text evidence="8">The sequence shown here is derived from an EMBL/GenBank/DDBJ whole genome shotgun (WGS) entry which is preliminary data.</text>
</comment>
<dbReference type="HAMAP" id="MF_00476">
    <property type="entry name" value="NikR"/>
    <property type="match status" value="1"/>
</dbReference>
<comment type="similarity">
    <text evidence="6">Belongs to the transcriptional regulatory CopG/NikR family.</text>
</comment>
<evidence type="ECO:0000313" key="9">
    <source>
        <dbReference type="Proteomes" id="UP000267654"/>
    </source>
</evidence>
<dbReference type="InterPro" id="IPR014864">
    <property type="entry name" value="TF_NikR_Ni-bd_C"/>
</dbReference>
<feature type="binding site" evidence="6">
    <location>
        <position position="93"/>
    </location>
    <ligand>
        <name>Ni(2+)</name>
        <dbReference type="ChEBI" id="CHEBI:49786"/>
    </ligand>
</feature>
<protein>
    <recommendedName>
        <fullName evidence="6">Putative nickel-responsive regulator</fullName>
    </recommendedName>
</protein>